<evidence type="ECO:0000256" key="1">
    <source>
        <dbReference type="SAM" id="MobiDB-lite"/>
    </source>
</evidence>
<dbReference type="AlphaFoldDB" id="A0A6N4DQ04"/>
<evidence type="ECO:0000259" key="2">
    <source>
        <dbReference type="Pfam" id="PF13511"/>
    </source>
</evidence>
<feature type="region of interest" description="Disordered" evidence="1">
    <location>
        <begin position="36"/>
        <end position="104"/>
    </location>
</feature>
<feature type="compositionally biased region" description="Basic and acidic residues" evidence="1">
    <location>
        <begin position="68"/>
        <end position="104"/>
    </location>
</feature>
<protein>
    <recommendedName>
        <fullName evidence="2">DUF4124 domain-containing protein</fullName>
    </recommendedName>
</protein>
<accession>A0A6N4DQ04</accession>
<evidence type="ECO:0000313" key="3">
    <source>
        <dbReference type="EMBL" id="PUD99015.1"/>
    </source>
</evidence>
<feature type="compositionally biased region" description="Gly residues" evidence="1">
    <location>
        <begin position="52"/>
        <end position="62"/>
    </location>
</feature>
<sequence>MRGIYPVLGLLWLTTGPAGAEIFRWVDAQGQVHFGDRPRAESAEQVRLPRQSGGGDEAGPGSGPSQAERMELQQRMLDAYRKEREERREARRTAARDREEQERRCLQGRAQLEDYSGALLYDLDEESNRRFYSDEEREALLERYRKVVERECGPG</sequence>
<name>A0A6N4DQ04_9GAMM</name>
<dbReference type="EMBL" id="PQCO01000275">
    <property type="protein sequence ID" value="PUD99015.1"/>
    <property type="molecule type" value="Genomic_DNA"/>
</dbReference>
<comment type="caution">
    <text evidence="3">The sequence shown here is derived from an EMBL/GenBank/DDBJ whole genome shotgun (WGS) entry which is preliminary data.</text>
</comment>
<dbReference type="Proteomes" id="UP000250928">
    <property type="component" value="Unassembled WGS sequence"/>
</dbReference>
<dbReference type="Pfam" id="PF13511">
    <property type="entry name" value="DUF4124"/>
    <property type="match status" value="1"/>
</dbReference>
<organism evidence="3 4">
    <name type="scientific">Candidatus Sedimenticola endophacoides</name>
    <dbReference type="NCBI Taxonomy" id="2548426"/>
    <lineage>
        <taxon>Bacteria</taxon>
        <taxon>Pseudomonadati</taxon>
        <taxon>Pseudomonadota</taxon>
        <taxon>Gammaproteobacteria</taxon>
        <taxon>Chromatiales</taxon>
        <taxon>Sedimenticolaceae</taxon>
        <taxon>Sedimenticola</taxon>
    </lineage>
</organism>
<evidence type="ECO:0000313" key="4">
    <source>
        <dbReference type="Proteomes" id="UP000250928"/>
    </source>
</evidence>
<reference evidence="3 4" key="1">
    <citation type="submission" date="2018-01" db="EMBL/GenBank/DDBJ databases">
        <title>Novel co-symbiosis in the lucinid bivalve Phacoides pectinatus.</title>
        <authorList>
            <person name="Lim S.J."/>
            <person name="Davis B.G."/>
            <person name="Gill D.E."/>
            <person name="Engel A.S."/>
            <person name="Anderson L.C."/>
            <person name="Campbell B.J."/>
        </authorList>
    </citation>
    <scope>NUCLEOTIDE SEQUENCE [LARGE SCALE GENOMIC DNA]</scope>
    <source>
        <strain evidence="3">N3_P5</strain>
    </source>
</reference>
<dbReference type="InterPro" id="IPR025392">
    <property type="entry name" value="DUF4124"/>
</dbReference>
<feature type="domain" description="DUF4124" evidence="2">
    <location>
        <begin position="10"/>
        <end position="49"/>
    </location>
</feature>
<proteinExistence type="predicted"/>
<gene>
    <name evidence="3" type="ORF">C3L24_11670</name>
</gene>